<evidence type="ECO:0000256" key="2">
    <source>
        <dbReference type="ARBA" id="ARBA00009554"/>
    </source>
</evidence>
<protein>
    <recommendedName>
        <fullName evidence="3">Required for respiratory growth protein 7, mitochondrial</fullName>
    </recommendedName>
</protein>
<dbReference type="PANTHER" id="PTHR28133:SF1">
    <property type="entry name" value="REQUIRED FOR RESPIRATORY GROWTH PROTEIN 7, MITOCHONDRIAL"/>
    <property type="match status" value="1"/>
</dbReference>
<evidence type="ECO:0000256" key="1">
    <source>
        <dbReference type="ARBA" id="ARBA00004173"/>
    </source>
</evidence>
<evidence type="ECO:0000256" key="4">
    <source>
        <dbReference type="ARBA" id="ARBA00023128"/>
    </source>
</evidence>
<dbReference type="AlphaFoldDB" id="A0A1G4JI47"/>
<name>A0A1G4JI47_9SACH</name>
<evidence type="ECO:0000256" key="3">
    <source>
        <dbReference type="ARBA" id="ARBA00014638"/>
    </source>
</evidence>
<comment type="similarity">
    <text evidence="2">Belongs to the RRG7 family.</text>
</comment>
<organism evidence="5 6">
    <name type="scientific">Lachancea dasiensis</name>
    <dbReference type="NCBI Taxonomy" id="1072105"/>
    <lineage>
        <taxon>Eukaryota</taxon>
        <taxon>Fungi</taxon>
        <taxon>Dikarya</taxon>
        <taxon>Ascomycota</taxon>
        <taxon>Saccharomycotina</taxon>
        <taxon>Saccharomycetes</taxon>
        <taxon>Saccharomycetales</taxon>
        <taxon>Saccharomycetaceae</taxon>
        <taxon>Lachancea</taxon>
    </lineage>
</organism>
<reference evidence="5 6" key="1">
    <citation type="submission" date="2016-03" db="EMBL/GenBank/DDBJ databases">
        <authorList>
            <person name="Devillers H."/>
        </authorList>
    </citation>
    <scope>NUCLEOTIDE SEQUENCE [LARGE SCALE GENOMIC DNA]</scope>
    <source>
        <strain evidence="5">CBS 10888</strain>
    </source>
</reference>
<dbReference type="InterPro" id="IPR018828">
    <property type="entry name" value="RRG7"/>
</dbReference>
<proteinExistence type="inferred from homology"/>
<dbReference type="PANTHER" id="PTHR28133">
    <property type="entry name" value="REQUIRED FOR RESPIRATORY GROWTH PROTEIN 7, MITOCHONDRIAL"/>
    <property type="match status" value="1"/>
</dbReference>
<gene>
    <name evidence="5" type="ORF">LADA_0F01310G</name>
</gene>
<dbReference type="EMBL" id="LT598458">
    <property type="protein sequence ID" value="SCU90019.1"/>
    <property type="molecule type" value="Genomic_DNA"/>
</dbReference>
<sequence>MLKRCLSRNRVWTANCRKNHNTAILKYLRENKAIVGSTLYQGALYEHTVARELGEKLAMDSLEICGGSYDAGIDIRGEWPVDKIYNRCRDRLKLDGSSIPKKMTVSGAQFKPIFHKLNSGREFKPLHVLVQCKAFTSAKITGKEVRETMGAFSSAVPASKRNQHILVMSSPNFLTRDGLNVMNGLAVPLLYVRVEMFKSHQGWYDIEGTGKLQNYYENEYASNLLQGCGVSHWLKFREYRR</sequence>
<dbReference type="Proteomes" id="UP000190274">
    <property type="component" value="Chromosome F"/>
</dbReference>
<dbReference type="OrthoDB" id="20734at2759"/>
<evidence type="ECO:0000313" key="5">
    <source>
        <dbReference type="EMBL" id="SCU90019.1"/>
    </source>
</evidence>
<keyword evidence="6" id="KW-1185">Reference proteome</keyword>
<keyword evidence="4" id="KW-0496">Mitochondrion</keyword>
<dbReference type="GO" id="GO:0005739">
    <property type="term" value="C:mitochondrion"/>
    <property type="evidence" value="ECO:0007669"/>
    <property type="project" value="UniProtKB-SubCell"/>
</dbReference>
<comment type="subcellular location">
    <subcellularLocation>
        <location evidence="1">Mitochondrion</location>
    </subcellularLocation>
</comment>
<dbReference type="Pfam" id="PF10356">
    <property type="entry name" value="RRG7"/>
    <property type="match status" value="1"/>
</dbReference>
<evidence type="ECO:0000313" key="6">
    <source>
        <dbReference type="Proteomes" id="UP000190274"/>
    </source>
</evidence>
<accession>A0A1G4JI47</accession>